<dbReference type="AlphaFoldDB" id="A0A2R5FW46"/>
<feature type="region of interest" description="Disordered" evidence="1">
    <location>
        <begin position="93"/>
        <end position="136"/>
    </location>
</feature>
<dbReference type="EMBL" id="BDUD01000002">
    <property type="protein sequence ID" value="GBG22940.1"/>
    <property type="molecule type" value="Genomic_DNA"/>
</dbReference>
<evidence type="ECO:0000256" key="1">
    <source>
        <dbReference type="SAM" id="MobiDB-lite"/>
    </source>
</evidence>
<proteinExistence type="predicted"/>
<accession>A0A2R5FW46</accession>
<evidence type="ECO:0000313" key="2">
    <source>
        <dbReference type="EMBL" id="GBG22940.1"/>
    </source>
</evidence>
<protein>
    <submittedName>
        <fullName evidence="2">Uncharacterized protein</fullName>
    </submittedName>
</protein>
<dbReference type="OrthoDB" id="9830115at2"/>
<gene>
    <name evidence="2" type="ORF">NIES4072_66520</name>
</gene>
<dbReference type="Proteomes" id="UP000245124">
    <property type="component" value="Unassembled WGS sequence"/>
</dbReference>
<reference evidence="2 3" key="1">
    <citation type="submission" date="2017-06" db="EMBL/GenBank/DDBJ databases">
        <title>Genome sequencing of cyanobaciteial culture collection at National Institute for Environmental Studies (NIES).</title>
        <authorList>
            <person name="Hirose Y."/>
            <person name="Shimura Y."/>
            <person name="Fujisawa T."/>
            <person name="Nakamura Y."/>
            <person name="Kawachi M."/>
        </authorList>
    </citation>
    <scope>NUCLEOTIDE SEQUENCE [LARGE SCALE GENOMIC DNA]</scope>
    <source>
        <strain evidence="2 3">NIES-4072</strain>
    </source>
</reference>
<keyword evidence="3" id="KW-1185">Reference proteome</keyword>
<feature type="compositionally biased region" description="Polar residues" evidence="1">
    <location>
        <begin position="94"/>
        <end position="127"/>
    </location>
</feature>
<organism evidence="2 3">
    <name type="scientific">Nostoc commune NIES-4072</name>
    <dbReference type="NCBI Taxonomy" id="2005467"/>
    <lineage>
        <taxon>Bacteria</taxon>
        <taxon>Bacillati</taxon>
        <taxon>Cyanobacteriota</taxon>
        <taxon>Cyanophyceae</taxon>
        <taxon>Nostocales</taxon>
        <taxon>Nostocaceae</taxon>
        <taxon>Nostoc</taxon>
    </lineage>
</organism>
<evidence type="ECO:0000313" key="3">
    <source>
        <dbReference type="Proteomes" id="UP000245124"/>
    </source>
</evidence>
<dbReference type="RefSeq" id="WP_109012939.1">
    <property type="nucleotide sequence ID" value="NZ_BDUD01000002.1"/>
</dbReference>
<name>A0A2R5FW46_NOSCO</name>
<sequence>MFDERHSQLISSYAKSSDYFARNIIAPLIKYVCVDTVEQWNKKARFELGKDTYALKLDQGGGYSWAKVDPKTNNFVPVDAEEAQKIEKIVEESLANTNAHQQSPASTESLSTNTSPIGSRTNNSLTSDDSRSEIEF</sequence>
<comment type="caution">
    <text evidence="2">The sequence shown here is derived from an EMBL/GenBank/DDBJ whole genome shotgun (WGS) entry which is preliminary data.</text>
</comment>